<feature type="transmembrane region" description="Helical" evidence="1">
    <location>
        <begin position="35"/>
        <end position="56"/>
    </location>
</feature>
<dbReference type="OrthoDB" id="1095974at2"/>
<evidence type="ECO:0000313" key="3">
    <source>
        <dbReference type="Proteomes" id="UP000070224"/>
    </source>
</evidence>
<dbReference type="EMBL" id="LSDK01000084">
    <property type="protein sequence ID" value="KXB75853.1"/>
    <property type="molecule type" value="Genomic_DNA"/>
</dbReference>
<sequence>MRKRLTVQLWIAVLLTLSGIALVWTAFLVVPRGEIHNSVLLAFGEMSTFAGALFGIDYKHRLDRYIHQPKQPTQQDQDDNNEDN</sequence>
<dbReference type="Proteomes" id="UP000070224">
    <property type="component" value="Unassembled WGS sequence"/>
</dbReference>
<proteinExistence type="predicted"/>
<keyword evidence="1" id="KW-0472">Membrane</keyword>
<evidence type="ECO:0000256" key="1">
    <source>
        <dbReference type="SAM" id="Phobius"/>
    </source>
</evidence>
<keyword evidence="3" id="KW-1185">Reference proteome</keyword>
<comment type="caution">
    <text evidence="2">The sequence shown here is derived from an EMBL/GenBank/DDBJ whole genome shotgun (WGS) entry which is preliminary data.</text>
</comment>
<keyword evidence="1" id="KW-0812">Transmembrane</keyword>
<accession>A0A134B7E4</accession>
<dbReference type="RefSeq" id="WP_060935559.1">
    <property type="nucleotide sequence ID" value="NZ_KQ960447.1"/>
</dbReference>
<dbReference type="STRING" id="322095.HMPREF3185_01293"/>
<evidence type="ECO:0000313" key="2">
    <source>
        <dbReference type="EMBL" id="KXB75853.1"/>
    </source>
</evidence>
<dbReference type="PATRIC" id="fig|322095.3.peg.1278"/>
<reference evidence="3" key="1">
    <citation type="submission" date="2016-01" db="EMBL/GenBank/DDBJ databases">
        <authorList>
            <person name="Mitreva M."/>
            <person name="Pepin K.H."/>
            <person name="Mihindukulasuriya K.A."/>
            <person name="Fulton R."/>
            <person name="Fronick C."/>
            <person name="O'Laughlin M."/>
            <person name="Miner T."/>
            <person name="Herter B."/>
            <person name="Rosa B.A."/>
            <person name="Cordes M."/>
            <person name="Tomlinson C."/>
            <person name="Wollam A."/>
            <person name="Palsikar V.B."/>
            <person name="Mardis E.R."/>
            <person name="Wilson R.K."/>
        </authorList>
    </citation>
    <scope>NUCLEOTIDE SEQUENCE [LARGE SCALE GENOMIC DNA]</scope>
    <source>
        <strain evidence="3">KA00683</strain>
    </source>
</reference>
<name>A0A134B7E4_9PORP</name>
<dbReference type="AlphaFoldDB" id="A0A134B7E4"/>
<gene>
    <name evidence="2" type="ORF">HMPREF3185_01293</name>
</gene>
<protein>
    <submittedName>
        <fullName evidence="2">Uncharacterized protein</fullName>
    </submittedName>
</protein>
<keyword evidence="1" id="KW-1133">Transmembrane helix</keyword>
<organism evidence="2 3">
    <name type="scientific">Porphyromonas somerae</name>
    <dbReference type="NCBI Taxonomy" id="322095"/>
    <lineage>
        <taxon>Bacteria</taxon>
        <taxon>Pseudomonadati</taxon>
        <taxon>Bacteroidota</taxon>
        <taxon>Bacteroidia</taxon>
        <taxon>Bacteroidales</taxon>
        <taxon>Porphyromonadaceae</taxon>
        <taxon>Porphyromonas</taxon>
    </lineage>
</organism>